<gene>
    <name evidence="1" type="ORF">GCM10023196_094740</name>
</gene>
<evidence type="ECO:0008006" key="3">
    <source>
        <dbReference type="Google" id="ProtNLM"/>
    </source>
</evidence>
<accession>A0ABP8UR75</accession>
<evidence type="ECO:0000313" key="2">
    <source>
        <dbReference type="Proteomes" id="UP001501442"/>
    </source>
</evidence>
<reference evidence="2" key="1">
    <citation type="journal article" date="2019" name="Int. J. Syst. Evol. Microbiol.">
        <title>The Global Catalogue of Microorganisms (GCM) 10K type strain sequencing project: providing services to taxonomists for standard genome sequencing and annotation.</title>
        <authorList>
            <consortium name="The Broad Institute Genomics Platform"/>
            <consortium name="The Broad Institute Genome Sequencing Center for Infectious Disease"/>
            <person name="Wu L."/>
            <person name="Ma J."/>
        </authorList>
    </citation>
    <scope>NUCLEOTIDE SEQUENCE [LARGE SCALE GENOMIC DNA]</scope>
    <source>
        <strain evidence="2">JCM 17939</strain>
    </source>
</reference>
<proteinExistence type="predicted"/>
<dbReference type="EMBL" id="BAABHK010000021">
    <property type="protein sequence ID" value="GAA4638144.1"/>
    <property type="molecule type" value="Genomic_DNA"/>
</dbReference>
<comment type="caution">
    <text evidence="1">The sequence shown here is derived from an EMBL/GenBank/DDBJ whole genome shotgun (WGS) entry which is preliminary data.</text>
</comment>
<dbReference type="Proteomes" id="UP001501442">
    <property type="component" value="Unassembled WGS sequence"/>
</dbReference>
<sequence>MAALFPGMSSASAAVDHDPCRVGQTHYCIGPTRVTQGSQCPGSQYFKATDGYGVSINWTYSNNNVSCVRVDYNYDLIREKTACQYWFYVPAGHATAPIYIGYWTHPYNKKYVARLDENAHEGWTHVFDAAQVYDIQFQDNNGTTAGTIGWGDSSAYGWSVWC</sequence>
<organism evidence="1 2">
    <name type="scientific">Actinoallomurus vinaceus</name>
    <dbReference type="NCBI Taxonomy" id="1080074"/>
    <lineage>
        <taxon>Bacteria</taxon>
        <taxon>Bacillati</taxon>
        <taxon>Actinomycetota</taxon>
        <taxon>Actinomycetes</taxon>
        <taxon>Streptosporangiales</taxon>
        <taxon>Thermomonosporaceae</taxon>
        <taxon>Actinoallomurus</taxon>
    </lineage>
</organism>
<protein>
    <recommendedName>
        <fullName evidence="3">Secreted protein</fullName>
    </recommendedName>
</protein>
<name>A0ABP8UR75_9ACTN</name>
<evidence type="ECO:0000313" key="1">
    <source>
        <dbReference type="EMBL" id="GAA4638144.1"/>
    </source>
</evidence>
<keyword evidence="2" id="KW-1185">Reference proteome</keyword>